<dbReference type="EMBL" id="JAMKFB020000013">
    <property type="protein sequence ID" value="KAL0177083.1"/>
    <property type="molecule type" value="Genomic_DNA"/>
</dbReference>
<evidence type="ECO:0000313" key="1">
    <source>
        <dbReference type="EMBL" id="KAL0177083.1"/>
    </source>
</evidence>
<proteinExistence type="predicted"/>
<organism evidence="1 2">
    <name type="scientific">Cirrhinus mrigala</name>
    <name type="common">Mrigala</name>
    <dbReference type="NCBI Taxonomy" id="683832"/>
    <lineage>
        <taxon>Eukaryota</taxon>
        <taxon>Metazoa</taxon>
        <taxon>Chordata</taxon>
        <taxon>Craniata</taxon>
        <taxon>Vertebrata</taxon>
        <taxon>Euteleostomi</taxon>
        <taxon>Actinopterygii</taxon>
        <taxon>Neopterygii</taxon>
        <taxon>Teleostei</taxon>
        <taxon>Ostariophysi</taxon>
        <taxon>Cypriniformes</taxon>
        <taxon>Cyprinidae</taxon>
        <taxon>Labeoninae</taxon>
        <taxon>Labeonini</taxon>
        <taxon>Cirrhinus</taxon>
    </lineage>
</organism>
<feature type="non-terminal residue" evidence="1">
    <location>
        <position position="66"/>
    </location>
</feature>
<sequence>MLTSSRGPPLEEPDLVSRADAALSSRAMALRRDLLSGQGHDMADPTRVVEPSCLVPLRELDQLSER</sequence>
<dbReference type="AlphaFoldDB" id="A0ABD0PSR3"/>
<name>A0ABD0PSR3_CIRMR</name>
<evidence type="ECO:0000313" key="2">
    <source>
        <dbReference type="Proteomes" id="UP001529510"/>
    </source>
</evidence>
<comment type="caution">
    <text evidence="1">The sequence shown here is derived from an EMBL/GenBank/DDBJ whole genome shotgun (WGS) entry which is preliminary data.</text>
</comment>
<keyword evidence="2" id="KW-1185">Reference proteome</keyword>
<accession>A0ABD0PSR3</accession>
<gene>
    <name evidence="1" type="ORF">M9458_025977</name>
</gene>
<dbReference type="Proteomes" id="UP001529510">
    <property type="component" value="Unassembled WGS sequence"/>
</dbReference>
<reference evidence="1 2" key="1">
    <citation type="submission" date="2024-05" db="EMBL/GenBank/DDBJ databases">
        <title>Genome sequencing and assembly of Indian major carp, Cirrhinus mrigala (Hamilton, 1822).</title>
        <authorList>
            <person name="Mohindra V."/>
            <person name="Chowdhury L.M."/>
            <person name="Lal K."/>
            <person name="Jena J.K."/>
        </authorList>
    </citation>
    <scope>NUCLEOTIDE SEQUENCE [LARGE SCALE GENOMIC DNA]</scope>
    <source>
        <strain evidence="1">CM1030</strain>
        <tissue evidence="1">Blood</tissue>
    </source>
</reference>
<protein>
    <submittedName>
        <fullName evidence="1">Uncharacterized protein</fullName>
    </submittedName>
</protein>